<name>A0ACC2RSN4_9FUNG</name>
<evidence type="ECO:0000313" key="1">
    <source>
        <dbReference type="EMBL" id="KAJ9053005.1"/>
    </source>
</evidence>
<sequence>MIYSLILILVLALQVKPVSSIVGGQHDDIKNFRYLVHIQRQQKVCGGGLIAKHAVLTAAHCVSSPDPKRYDIRAGQTTEAEINSSYNTRLIAKSVHRNPGYHEDGDYIGADIAVILVDPRHDMQVFLKLDISGLAKEGTPVSLVGWGTQSRNGAQSPTLNSLNLHIAPPKQCLKSLFFDAATHLCADSGKEGKSGCNGDSGGPLVTSSGIAVGVVSYGDTNCYKRGSAFTRIAVYSQWIDSIVNQGQESNNYS</sequence>
<dbReference type="Proteomes" id="UP001165960">
    <property type="component" value="Unassembled WGS sequence"/>
</dbReference>
<protein>
    <submittedName>
        <fullName evidence="1">Uncharacterized protein</fullName>
    </submittedName>
</protein>
<reference evidence="1" key="1">
    <citation type="submission" date="2022-04" db="EMBL/GenBank/DDBJ databases">
        <title>Genome of the entomopathogenic fungus Entomophthora muscae.</title>
        <authorList>
            <person name="Elya C."/>
            <person name="Lovett B.R."/>
            <person name="Lee E."/>
            <person name="Macias A.M."/>
            <person name="Hajek A.E."/>
            <person name="De Bivort B.L."/>
            <person name="Kasson M.T."/>
            <person name="De Fine Licht H.H."/>
            <person name="Stajich J.E."/>
        </authorList>
    </citation>
    <scope>NUCLEOTIDE SEQUENCE</scope>
    <source>
        <strain evidence="1">Berkeley</strain>
    </source>
</reference>
<dbReference type="EMBL" id="QTSX02006571">
    <property type="protein sequence ID" value="KAJ9053005.1"/>
    <property type="molecule type" value="Genomic_DNA"/>
</dbReference>
<keyword evidence="2" id="KW-1185">Reference proteome</keyword>
<evidence type="ECO:0000313" key="2">
    <source>
        <dbReference type="Proteomes" id="UP001165960"/>
    </source>
</evidence>
<comment type="caution">
    <text evidence="1">The sequence shown here is derived from an EMBL/GenBank/DDBJ whole genome shotgun (WGS) entry which is preliminary data.</text>
</comment>
<organism evidence="1 2">
    <name type="scientific">Entomophthora muscae</name>
    <dbReference type="NCBI Taxonomy" id="34485"/>
    <lineage>
        <taxon>Eukaryota</taxon>
        <taxon>Fungi</taxon>
        <taxon>Fungi incertae sedis</taxon>
        <taxon>Zoopagomycota</taxon>
        <taxon>Entomophthoromycotina</taxon>
        <taxon>Entomophthoromycetes</taxon>
        <taxon>Entomophthorales</taxon>
        <taxon>Entomophthoraceae</taxon>
        <taxon>Entomophthora</taxon>
    </lineage>
</organism>
<gene>
    <name evidence="1" type="ORF">DSO57_1028505</name>
</gene>
<proteinExistence type="predicted"/>
<accession>A0ACC2RSN4</accession>